<evidence type="ECO:0000313" key="11">
    <source>
        <dbReference type="Proteomes" id="UP000678513"/>
    </source>
</evidence>
<evidence type="ECO:0008006" key="12">
    <source>
        <dbReference type="Google" id="ProtNLM"/>
    </source>
</evidence>
<dbReference type="Pfam" id="PF17961">
    <property type="entry name" value="Big_8"/>
    <property type="match status" value="1"/>
</dbReference>
<dbReference type="SUPFAM" id="SSF49401">
    <property type="entry name" value="Bacterial adhesins"/>
    <property type="match status" value="1"/>
</dbReference>
<gene>
    <name evidence="10" type="ORF">J5A65_12670</name>
</gene>
<feature type="domain" description="DUF7926" evidence="9">
    <location>
        <begin position="200"/>
        <end position="362"/>
    </location>
</feature>
<dbReference type="Pfam" id="PF25548">
    <property type="entry name" value="DUF7926"/>
    <property type="match status" value="1"/>
</dbReference>
<reference evidence="10 11" key="1">
    <citation type="submission" date="2021-03" db="EMBL/GenBank/DDBJ databases">
        <title>Human Oral Microbial Genomes.</title>
        <authorList>
            <person name="Johnston C.D."/>
            <person name="Chen T."/>
            <person name="Dewhirst F.E."/>
        </authorList>
    </citation>
    <scope>NUCLEOTIDE SEQUENCE [LARGE SCALE GENOMIC DNA]</scope>
    <source>
        <strain evidence="10 11">DSMZ 100122</strain>
    </source>
</reference>
<dbReference type="InterPro" id="IPR008966">
    <property type="entry name" value="Adhesion_dom_sf"/>
</dbReference>
<dbReference type="Gene3D" id="2.60.40.1280">
    <property type="match status" value="1"/>
</dbReference>
<feature type="region of interest" description="Disordered" evidence="6">
    <location>
        <begin position="356"/>
        <end position="380"/>
    </location>
</feature>
<organism evidence="10 11">
    <name type="scientific">Arachnia rubra</name>
    <dbReference type="NCBI Taxonomy" id="1547448"/>
    <lineage>
        <taxon>Bacteria</taxon>
        <taxon>Bacillati</taxon>
        <taxon>Actinomycetota</taxon>
        <taxon>Actinomycetes</taxon>
        <taxon>Propionibacteriales</taxon>
        <taxon>Propionibacteriaceae</taxon>
        <taxon>Arachnia</taxon>
    </lineage>
</organism>
<dbReference type="InterPro" id="IPR057686">
    <property type="entry name" value="DUF7926"/>
</dbReference>
<sequence>MGMKRLRTARWRAVAAASTLLATASAFLVSAATPASAGINSGIVLTDASLSHVDQLGNPVDGRQEVWQGDHLEFSVNYDATNTTLTPGDEFTVELPAFLDLQDTAARKPLLAADGVTAGECTLSNTTINSTLACVFTDAILGKSDVRGGLKMTLQVAETTTAPSVEVGLSGKTQTVALPYGKPVAARPAEPWQVASEPSEYSEQVTSNSKGINWSILAPGAWLNEHYPAGSAVVVQDTLMAGKLVLDEYRAYNRIIEECVDPRNPQAGISRVVADGAGKSVDGFRLKVEATPQQEITLTMSGPWSSQCNYHVKLRSTFADNKTIDKSVTYENTATFVAAGTQVKTERAYLESFTGTASYQDGGKTKQSPGAEQTVASEDA</sequence>
<comment type="subcellular location">
    <subcellularLocation>
        <location evidence="1">Secreted</location>
        <location evidence="1">Cell wall</location>
        <topology evidence="1">Peptidoglycan-anchor</topology>
    </subcellularLocation>
</comment>
<accession>A0ABX7Y3K8</accession>
<keyword evidence="4 7" id="KW-0732">Signal</keyword>
<proteinExistence type="predicted"/>
<keyword evidence="5" id="KW-0572">Peptidoglycan-anchor</keyword>
<keyword evidence="2" id="KW-0134">Cell wall</keyword>
<evidence type="ECO:0000256" key="4">
    <source>
        <dbReference type="ARBA" id="ARBA00022729"/>
    </source>
</evidence>
<evidence type="ECO:0000256" key="5">
    <source>
        <dbReference type="ARBA" id="ARBA00023088"/>
    </source>
</evidence>
<protein>
    <recommendedName>
        <fullName evidence="12">SDR-like Ig domain-containing protein</fullName>
    </recommendedName>
</protein>
<evidence type="ECO:0000259" key="8">
    <source>
        <dbReference type="Pfam" id="PF17961"/>
    </source>
</evidence>
<evidence type="ECO:0000259" key="9">
    <source>
        <dbReference type="Pfam" id="PF25548"/>
    </source>
</evidence>
<keyword evidence="11" id="KW-1185">Reference proteome</keyword>
<keyword evidence="3" id="KW-0964">Secreted</keyword>
<name>A0ABX7Y3K8_9ACTN</name>
<evidence type="ECO:0000313" key="10">
    <source>
        <dbReference type="EMBL" id="QUC07760.1"/>
    </source>
</evidence>
<dbReference type="EMBL" id="CP072384">
    <property type="protein sequence ID" value="QUC07760.1"/>
    <property type="molecule type" value="Genomic_DNA"/>
</dbReference>
<evidence type="ECO:0000256" key="1">
    <source>
        <dbReference type="ARBA" id="ARBA00004168"/>
    </source>
</evidence>
<feature type="chain" id="PRO_5047388310" description="SDR-like Ig domain-containing protein" evidence="7">
    <location>
        <begin position="38"/>
        <end position="380"/>
    </location>
</feature>
<feature type="signal peptide" evidence="7">
    <location>
        <begin position="1"/>
        <end position="37"/>
    </location>
</feature>
<dbReference type="Proteomes" id="UP000678513">
    <property type="component" value="Chromosome"/>
</dbReference>
<feature type="domain" description="SDR-like Ig" evidence="8">
    <location>
        <begin position="66"/>
        <end position="160"/>
    </location>
</feature>
<dbReference type="RefSeq" id="WP_212322606.1">
    <property type="nucleotide sequence ID" value="NZ_AP024463.1"/>
</dbReference>
<evidence type="ECO:0000256" key="6">
    <source>
        <dbReference type="SAM" id="MobiDB-lite"/>
    </source>
</evidence>
<evidence type="ECO:0000256" key="7">
    <source>
        <dbReference type="SAM" id="SignalP"/>
    </source>
</evidence>
<dbReference type="InterPro" id="IPR041171">
    <property type="entry name" value="SDR_Ig"/>
</dbReference>
<evidence type="ECO:0000256" key="3">
    <source>
        <dbReference type="ARBA" id="ARBA00022525"/>
    </source>
</evidence>
<dbReference type="InterPro" id="IPR011252">
    <property type="entry name" value="Fibrogen-bd_dom1"/>
</dbReference>
<evidence type="ECO:0000256" key="2">
    <source>
        <dbReference type="ARBA" id="ARBA00022512"/>
    </source>
</evidence>